<dbReference type="PANTHER" id="PTHR43877">
    <property type="entry name" value="AMINOALKYLPHOSPHONATE N-ACETYLTRANSFERASE-RELATED-RELATED"/>
    <property type="match status" value="1"/>
</dbReference>
<keyword evidence="1 4" id="KW-0808">Transferase</keyword>
<dbReference type="SUPFAM" id="SSF55729">
    <property type="entry name" value="Acyl-CoA N-acyltransferases (Nat)"/>
    <property type="match status" value="1"/>
</dbReference>
<dbReference type="Gene3D" id="3.40.630.30">
    <property type="match status" value="1"/>
</dbReference>
<dbReference type="RefSeq" id="WP_161786438.1">
    <property type="nucleotide sequence ID" value="NZ_JDUS01000012.1"/>
</dbReference>
<dbReference type="GO" id="GO:0016747">
    <property type="term" value="F:acyltransferase activity, transferring groups other than amino-acyl groups"/>
    <property type="evidence" value="ECO:0007669"/>
    <property type="project" value="InterPro"/>
</dbReference>
<dbReference type="PANTHER" id="PTHR43877:SF2">
    <property type="entry name" value="AMINOALKYLPHOSPHONATE N-ACETYLTRANSFERASE-RELATED"/>
    <property type="match status" value="1"/>
</dbReference>
<proteinExistence type="predicted"/>
<keyword evidence="2" id="KW-0012">Acyltransferase</keyword>
<comment type="caution">
    <text evidence="4">The sequence shown here is derived from an EMBL/GenBank/DDBJ whole genome shotgun (WGS) entry which is preliminary data.</text>
</comment>
<feature type="domain" description="N-acetyltransferase" evidence="3">
    <location>
        <begin position="1"/>
        <end position="142"/>
    </location>
</feature>
<dbReference type="eggNOG" id="COG1246">
    <property type="taxonomic scope" value="Bacteria"/>
</dbReference>
<reference evidence="4 5" key="1">
    <citation type="submission" date="2014-03" db="EMBL/GenBank/DDBJ databases">
        <title>Genomics of Bifidobacteria.</title>
        <authorList>
            <person name="Ventura M."/>
            <person name="Milani C."/>
            <person name="Lugli G.A."/>
        </authorList>
    </citation>
    <scope>NUCLEOTIDE SEQUENCE [LARGE SCALE GENOMIC DNA]</scope>
    <source>
        <strain evidence="4 5">DSM 22767</strain>
    </source>
</reference>
<dbReference type="InterPro" id="IPR050832">
    <property type="entry name" value="Bact_Acetyltransf"/>
</dbReference>
<dbReference type="PROSITE" id="PS51186">
    <property type="entry name" value="GNAT"/>
    <property type="match status" value="1"/>
</dbReference>
<gene>
    <name evidence="4" type="ORF">BBOH_0571</name>
</gene>
<keyword evidence="5" id="KW-1185">Reference proteome</keyword>
<dbReference type="EMBL" id="JGYP01000002">
    <property type="protein sequence ID" value="KFI45769.1"/>
    <property type="molecule type" value="Genomic_DNA"/>
</dbReference>
<dbReference type="Pfam" id="PF00583">
    <property type="entry name" value="Acetyltransf_1"/>
    <property type="match status" value="1"/>
</dbReference>
<sequence length="142" mass="16277">MIRPATNADLKSIYNIVSESSPCELDYQMFARTYLSQLENFDHKLGVCEENGEIVGFVGVLCTWQLYMGARVAEIKDLAVAKAHQDHDVRDQLLAWAEGVAHDTGCGRISMCSVLKHEESHEFYEKHGFKKIFYRFDKNIEE</sequence>
<dbReference type="STRING" id="1437606.BBOH_0571"/>
<evidence type="ECO:0000313" key="4">
    <source>
        <dbReference type="EMBL" id="KFI45769.1"/>
    </source>
</evidence>
<name>A0A086ZGW9_9BIFI</name>
<evidence type="ECO:0000313" key="5">
    <source>
        <dbReference type="Proteomes" id="UP000029096"/>
    </source>
</evidence>
<dbReference type="AlphaFoldDB" id="A0A086ZGW9"/>
<organism evidence="4 5">
    <name type="scientific">Bifidobacterium bohemicum DSM 22767</name>
    <dbReference type="NCBI Taxonomy" id="1437606"/>
    <lineage>
        <taxon>Bacteria</taxon>
        <taxon>Bacillati</taxon>
        <taxon>Actinomycetota</taxon>
        <taxon>Actinomycetes</taxon>
        <taxon>Bifidobacteriales</taxon>
        <taxon>Bifidobacteriaceae</taxon>
        <taxon>Bifidobacterium</taxon>
    </lineage>
</organism>
<evidence type="ECO:0000259" key="3">
    <source>
        <dbReference type="PROSITE" id="PS51186"/>
    </source>
</evidence>
<dbReference type="CDD" id="cd04301">
    <property type="entry name" value="NAT_SF"/>
    <property type="match status" value="1"/>
</dbReference>
<dbReference type="InterPro" id="IPR000182">
    <property type="entry name" value="GNAT_dom"/>
</dbReference>
<evidence type="ECO:0000256" key="1">
    <source>
        <dbReference type="ARBA" id="ARBA00022679"/>
    </source>
</evidence>
<accession>A0A086ZGW9</accession>
<dbReference type="OrthoDB" id="9789603at2"/>
<evidence type="ECO:0000256" key="2">
    <source>
        <dbReference type="ARBA" id="ARBA00023315"/>
    </source>
</evidence>
<protein>
    <submittedName>
        <fullName evidence="4">Aminoalkylphosphonic acid N-acetyltransferase</fullName>
    </submittedName>
</protein>
<dbReference type="InterPro" id="IPR016181">
    <property type="entry name" value="Acyl_CoA_acyltransferase"/>
</dbReference>
<dbReference type="Proteomes" id="UP000029096">
    <property type="component" value="Unassembled WGS sequence"/>
</dbReference>